<evidence type="ECO:0000259" key="1">
    <source>
        <dbReference type="Pfam" id="PF01370"/>
    </source>
</evidence>
<feature type="domain" description="NAD-dependent epimerase/dehydratase" evidence="1">
    <location>
        <begin position="14"/>
        <end position="248"/>
    </location>
</feature>
<gene>
    <name evidence="2" type="ORF">SAMN04487820_103237</name>
</gene>
<dbReference type="Pfam" id="PF01370">
    <property type="entry name" value="Epimerase"/>
    <property type="match status" value="1"/>
</dbReference>
<dbReference type="GO" id="GO:0033320">
    <property type="term" value="P:UDP-D-xylose biosynthetic process"/>
    <property type="evidence" value="ECO:0007669"/>
    <property type="project" value="UniProtKB-UniPathway"/>
</dbReference>
<dbReference type="PANTHER" id="PTHR43245">
    <property type="entry name" value="BIFUNCTIONAL POLYMYXIN RESISTANCE PROTEIN ARNA"/>
    <property type="match status" value="1"/>
</dbReference>
<dbReference type="Gene3D" id="3.40.50.720">
    <property type="entry name" value="NAD(P)-binding Rossmann-like Domain"/>
    <property type="match status" value="1"/>
</dbReference>
<proteinExistence type="predicted"/>
<dbReference type="UniPathway" id="UPA00796">
    <property type="reaction ID" value="UER00771"/>
</dbReference>
<dbReference type="EMBL" id="FNFM01000003">
    <property type="protein sequence ID" value="SDJ97503.1"/>
    <property type="molecule type" value="Genomic_DNA"/>
</dbReference>
<name>A0A1G8Y470_ACTMZ</name>
<dbReference type="AlphaFoldDB" id="A0A1G8Y470"/>
<dbReference type="InterPro" id="IPR036291">
    <property type="entry name" value="NAD(P)-bd_dom_sf"/>
</dbReference>
<organism evidence="2 3">
    <name type="scientific">Actinopolyspora mzabensis</name>
    <dbReference type="NCBI Taxonomy" id="995066"/>
    <lineage>
        <taxon>Bacteria</taxon>
        <taxon>Bacillati</taxon>
        <taxon>Actinomycetota</taxon>
        <taxon>Actinomycetes</taxon>
        <taxon>Actinopolysporales</taxon>
        <taxon>Actinopolysporaceae</taxon>
        <taxon>Actinopolyspora</taxon>
    </lineage>
</organism>
<sequence length="336" mass="36233">MNSHGSTNSTPRKVLVTGGSGFVGGHLVERLIERGDEVTVFDTAPPPGPLASENAKYVRGDIRDETELARVIRSNVDVIYHLAAVVGVDRYLSDPTAVIDTNFSGTRNVLDLATRAGAKVVLASTSEVFGKNSSVPWREDSDRVLGPSSAARWSYATGKALAEHLAFSYRDQHGLELTVVRYFNAYGPGQRPAYLVSRSVHRALNGRAPVIYDGGGQTRCFTFVQDVVEGTVLAGTRTDVAGESFNIGSGTETTIARAVRLIGELTGANTEPLDVDTGSVLGDSYEDLPRRVPDSTKARQMLGWSERTSLREGLRRTIEWARASPWWLALPEGGAG</sequence>
<keyword evidence="3" id="KW-1185">Reference proteome</keyword>
<dbReference type="InterPro" id="IPR050177">
    <property type="entry name" value="Lipid_A_modif_metabolic_enz"/>
</dbReference>
<dbReference type="SUPFAM" id="SSF51735">
    <property type="entry name" value="NAD(P)-binding Rossmann-fold domains"/>
    <property type="match status" value="1"/>
</dbReference>
<dbReference type="InterPro" id="IPR001509">
    <property type="entry name" value="Epimerase_deHydtase"/>
</dbReference>
<protein>
    <submittedName>
        <fullName evidence="2">UDP-glucose 4-epimerase</fullName>
    </submittedName>
</protein>
<dbReference type="Proteomes" id="UP000199213">
    <property type="component" value="Unassembled WGS sequence"/>
</dbReference>
<dbReference type="PANTHER" id="PTHR43245:SF13">
    <property type="entry name" value="UDP-D-APIOSE_UDP-D-XYLOSE SYNTHASE 2"/>
    <property type="match status" value="1"/>
</dbReference>
<reference evidence="3" key="1">
    <citation type="submission" date="2016-10" db="EMBL/GenBank/DDBJ databases">
        <authorList>
            <person name="Varghese N."/>
            <person name="Submissions S."/>
        </authorList>
    </citation>
    <scope>NUCLEOTIDE SEQUENCE [LARGE SCALE GENOMIC DNA]</scope>
    <source>
        <strain evidence="3">DSM 45460</strain>
    </source>
</reference>
<evidence type="ECO:0000313" key="3">
    <source>
        <dbReference type="Proteomes" id="UP000199213"/>
    </source>
</evidence>
<evidence type="ECO:0000313" key="2">
    <source>
        <dbReference type="EMBL" id="SDJ97503.1"/>
    </source>
</evidence>
<accession>A0A1G8Y470</accession>